<name>A0A813YDB6_ADIRI</name>
<keyword evidence="3" id="KW-1185">Reference proteome</keyword>
<proteinExistence type="predicted"/>
<comment type="caution">
    <text evidence="1">The sequence shown here is derived from an EMBL/GenBank/DDBJ whole genome shotgun (WGS) entry which is preliminary data.</text>
</comment>
<evidence type="ECO:0000313" key="4">
    <source>
        <dbReference type="Proteomes" id="UP000663852"/>
    </source>
</evidence>
<sequence>MSKPNISTQRRPSMMTRSTLCGVVESLDERCMLQASDVVVVALCDITLWDWTRIDCPHIPQNFVISKVKLDNCNYFPIPFTIYYDEDEIDYNLCYGVRCDIFDKNQELKYSSGRFIDVLTEKNPKTNVHITIVPCDIPSTTDQ</sequence>
<dbReference type="InterPro" id="IPR039366">
    <property type="entry name" value="Pilotin"/>
</dbReference>
<dbReference type="Proteomes" id="UP000663828">
    <property type="component" value="Unassembled WGS sequence"/>
</dbReference>
<dbReference type="AlphaFoldDB" id="A0A813YDB6"/>
<dbReference type="Pfam" id="PF09619">
    <property type="entry name" value="YscW"/>
    <property type="match status" value="1"/>
</dbReference>
<evidence type="ECO:0000313" key="1">
    <source>
        <dbReference type="EMBL" id="CAF0882600.1"/>
    </source>
</evidence>
<protein>
    <submittedName>
        <fullName evidence="1">Uncharacterized protein</fullName>
    </submittedName>
</protein>
<dbReference type="Proteomes" id="UP000663852">
    <property type="component" value="Unassembled WGS sequence"/>
</dbReference>
<dbReference type="OrthoDB" id="9970010at2759"/>
<gene>
    <name evidence="1" type="ORF">EDS130_LOCUS8868</name>
    <name evidence="2" type="ORF">XAT740_LOCUS29070</name>
</gene>
<evidence type="ECO:0000313" key="2">
    <source>
        <dbReference type="EMBL" id="CAF1305057.1"/>
    </source>
</evidence>
<reference evidence="1" key="1">
    <citation type="submission" date="2021-02" db="EMBL/GenBank/DDBJ databases">
        <authorList>
            <person name="Nowell W R."/>
        </authorList>
    </citation>
    <scope>NUCLEOTIDE SEQUENCE</scope>
</reference>
<dbReference type="EMBL" id="CAJNOR010002515">
    <property type="protein sequence ID" value="CAF1305057.1"/>
    <property type="molecule type" value="Genomic_DNA"/>
</dbReference>
<evidence type="ECO:0000313" key="3">
    <source>
        <dbReference type="Proteomes" id="UP000663828"/>
    </source>
</evidence>
<accession>A0A813YDB6</accession>
<dbReference type="EMBL" id="CAJNOJ010000029">
    <property type="protein sequence ID" value="CAF0882600.1"/>
    <property type="molecule type" value="Genomic_DNA"/>
</dbReference>
<organism evidence="1 4">
    <name type="scientific">Adineta ricciae</name>
    <name type="common">Rotifer</name>
    <dbReference type="NCBI Taxonomy" id="249248"/>
    <lineage>
        <taxon>Eukaryota</taxon>
        <taxon>Metazoa</taxon>
        <taxon>Spiralia</taxon>
        <taxon>Gnathifera</taxon>
        <taxon>Rotifera</taxon>
        <taxon>Eurotatoria</taxon>
        <taxon>Bdelloidea</taxon>
        <taxon>Adinetida</taxon>
        <taxon>Adinetidae</taxon>
        <taxon>Adineta</taxon>
    </lineage>
</organism>